<dbReference type="InterPro" id="IPR017438">
    <property type="entry name" value="ATP-NAD_kinase_N"/>
</dbReference>
<dbReference type="InterPro" id="IPR001206">
    <property type="entry name" value="Diacylglycerol_kinase_cat_dom"/>
</dbReference>
<protein>
    <submittedName>
        <fullName evidence="2">Acylglycerol kinase family protein</fullName>
    </submittedName>
</protein>
<dbReference type="Pfam" id="PF00781">
    <property type="entry name" value="DAGK_cat"/>
    <property type="match status" value="1"/>
</dbReference>
<evidence type="ECO:0000259" key="1">
    <source>
        <dbReference type="PROSITE" id="PS50146"/>
    </source>
</evidence>
<evidence type="ECO:0000313" key="2">
    <source>
        <dbReference type="EMBL" id="MCX5617707.1"/>
    </source>
</evidence>
<dbReference type="InterPro" id="IPR016064">
    <property type="entry name" value="NAD/diacylglycerol_kinase_sf"/>
</dbReference>
<dbReference type="SUPFAM" id="SSF111331">
    <property type="entry name" value="NAD kinase/diacylglycerol kinase-like"/>
    <property type="match status" value="1"/>
</dbReference>
<reference evidence="2" key="1">
    <citation type="submission" date="2022-07" db="EMBL/GenBank/DDBJ databases">
        <title>Bombella genomes.</title>
        <authorList>
            <person name="Harer L."/>
            <person name="Styblova S."/>
            <person name="Ehrmann M."/>
        </authorList>
    </citation>
    <scope>NUCLEOTIDE SEQUENCE</scope>
    <source>
        <strain evidence="2">TMW 2.2543</strain>
    </source>
</reference>
<name>A0ABT3WF35_9PROT</name>
<dbReference type="SMART" id="SM00046">
    <property type="entry name" value="DAGKc"/>
    <property type="match status" value="1"/>
</dbReference>
<dbReference type="EMBL" id="JANIDY010000001">
    <property type="protein sequence ID" value="MCX5617707.1"/>
    <property type="molecule type" value="Genomic_DNA"/>
</dbReference>
<sequence length="322" mass="35622">MQPALIHNPNSRKNTQDKGRFVRMAQRKMGDFCVSALNDSHLPEHLSELKRKGVDFIVISGGDGTVSACLTAIANTYCDGPLPAVAILPAGNTNLIAGDVGFGLQGEDAIDRIMRPAGLKSKVRTPIRLSWPDDDRESVLGMFGGCAGYARAVRIAHSPTVLKFAPHDLAVFFTLFSSFVNLLFRRSRQSWMYGSGLSWSMKDADGSNAVKNIGRSFLYMVTGLEKLSHGIWPFWSDEAHKEGFHFLNVRSCPKDLPRACYNLLRGRAPEWLRAHDDYISDVVGNMLLETESEFVLDGEVFPASTSGRVMLEKGPAFRFLHV</sequence>
<keyword evidence="3" id="KW-1185">Reference proteome</keyword>
<dbReference type="PROSITE" id="PS50146">
    <property type="entry name" value="DAGK"/>
    <property type="match status" value="1"/>
</dbReference>
<dbReference type="Proteomes" id="UP001165576">
    <property type="component" value="Unassembled WGS sequence"/>
</dbReference>
<dbReference type="GO" id="GO:0016301">
    <property type="term" value="F:kinase activity"/>
    <property type="evidence" value="ECO:0007669"/>
    <property type="project" value="UniProtKB-KW"/>
</dbReference>
<gene>
    <name evidence="2" type="ORF">NQF86_03340</name>
</gene>
<feature type="domain" description="DAGKc" evidence="1">
    <location>
        <begin position="1"/>
        <end position="136"/>
    </location>
</feature>
<evidence type="ECO:0000313" key="3">
    <source>
        <dbReference type="Proteomes" id="UP001165576"/>
    </source>
</evidence>
<accession>A0ABT3WF35</accession>
<comment type="caution">
    <text evidence="2">The sequence shown here is derived from an EMBL/GenBank/DDBJ whole genome shotgun (WGS) entry which is preliminary data.</text>
</comment>
<dbReference type="Gene3D" id="3.40.50.10330">
    <property type="entry name" value="Probable inorganic polyphosphate/atp-NAD kinase, domain 1"/>
    <property type="match status" value="1"/>
</dbReference>
<proteinExistence type="predicted"/>
<keyword evidence="2" id="KW-0808">Transferase</keyword>
<dbReference type="RefSeq" id="WP_266116174.1">
    <property type="nucleotide sequence ID" value="NZ_JANIDY010000001.1"/>
</dbReference>
<organism evidence="2 3">
    <name type="scientific">Bombella pluederhausensis</name>
    <dbReference type="NCBI Taxonomy" id="2967336"/>
    <lineage>
        <taxon>Bacteria</taxon>
        <taxon>Pseudomonadati</taxon>
        <taxon>Pseudomonadota</taxon>
        <taxon>Alphaproteobacteria</taxon>
        <taxon>Acetobacterales</taxon>
        <taxon>Acetobacteraceae</taxon>
        <taxon>Bombella</taxon>
    </lineage>
</organism>
<keyword evidence="2" id="KW-0418">Kinase</keyword>